<dbReference type="SUPFAM" id="SSF57903">
    <property type="entry name" value="FYVE/PHD zinc finger"/>
    <property type="match status" value="1"/>
</dbReference>
<evidence type="ECO:0000256" key="4">
    <source>
        <dbReference type="PROSITE-ProRule" id="PRU00146"/>
    </source>
</evidence>
<evidence type="ECO:0000256" key="3">
    <source>
        <dbReference type="ARBA" id="ARBA00022833"/>
    </source>
</evidence>
<dbReference type="InterPro" id="IPR050701">
    <property type="entry name" value="Histone_Mod_Regulator"/>
</dbReference>
<dbReference type="GO" id="GO:0006357">
    <property type="term" value="P:regulation of transcription by RNA polymerase II"/>
    <property type="evidence" value="ECO:0007669"/>
    <property type="project" value="TreeGrafter"/>
</dbReference>
<dbReference type="SMART" id="SM00249">
    <property type="entry name" value="PHD"/>
    <property type="match status" value="1"/>
</dbReference>
<dbReference type="GO" id="GO:0008270">
    <property type="term" value="F:zinc ion binding"/>
    <property type="evidence" value="ECO:0007669"/>
    <property type="project" value="UniProtKB-KW"/>
</dbReference>
<dbReference type="Ensembl" id="ENSMGAT00000026596.1">
    <property type="protein sequence ID" value="ENSMGAP00000034333.1"/>
    <property type="gene ID" value="ENSMGAG00000021678.1"/>
</dbReference>
<dbReference type="InterPro" id="IPR013083">
    <property type="entry name" value="Znf_RING/FYVE/PHD"/>
</dbReference>
<dbReference type="CDD" id="cd15574">
    <property type="entry name" value="PHD_AF10_AF17"/>
    <property type="match status" value="1"/>
</dbReference>
<dbReference type="InterPro" id="IPR049781">
    <property type="entry name" value="AF10/AF17_PHD"/>
</dbReference>
<dbReference type="GO" id="GO:0005634">
    <property type="term" value="C:nucleus"/>
    <property type="evidence" value="ECO:0007669"/>
    <property type="project" value="TreeGrafter"/>
</dbReference>
<keyword evidence="1" id="KW-0479">Metal-binding</keyword>
<dbReference type="PANTHER" id="PTHR13793">
    <property type="entry name" value="PHD FINGER PROTEINS"/>
    <property type="match status" value="1"/>
</dbReference>
<reference evidence="6" key="3">
    <citation type="submission" date="2025-09" db="UniProtKB">
        <authorList>
            <consortium name="Ensembl"/>
        </authorList>
    </citation>
    <scope>IDENTIFICATION</scope>
</reference>
<dbReference type="InterPro" id="IPR011011">
    <property type="entry name" value="Znf_FYVE_PHD"/>
</dbReference>
<dbReference type="InterPro" id="IPR001965">
    <property type="entry name" value="Znf_PHD"/>
</dbReference>
<evidence type="ECO:0000259" key="5">
    <source>
        <dbReference type="PROSITE" id="PS50016"/>
    </source>
</evidence>
<evidence type="ECO:0000256" key="1">
    <source>
        <dbReference type="ARBA" id="ARBA00022723"/>
    </source>
</evidence>
<proteinExistence type="predicted"/>
<feature type="domain" description="PHD-type" evidence="5">
    <location>
        <begin position="25"/>
        <end position="77"/>
    </location>
</feature>
<protein>
    <recommendedName>
        <fullName evidence="5">PHD-type domain-containing protein</fullName>
    </recommendedName>
</protein>
<dbReference type="GO" id="GO:0042393">
    <property type="term" value="F:histone binding"/>
    <property type="evidence" value="ECO:0007669"/>
    <property type="project" value="TreeGrafter"/>
</dbReference>
<dbReference type="InParanoid" id="A0A803YRD5"/>
<evidence type="ECO:0000256" key="2">
    <source>
        <dbReference type="ARBA" id="ARBA00022771"/>
    </source>
</evidence>
<reference evidence="6" key="2">
    <citation type="submission" date="2025-08" db="UniProtKB">
        <authorList>
            <consortium name="Ensembl"/>
        </authorList>
    </citation>
    <scope>IDENTIFICATION</scope>
</reference>
<dbReference type="GeneTree" id="ENSGT00940000157711"/>
<dbReference type="FunFam" id="3.30.40.10:FF:000053">
    <property type="entry name" value="protein AF-10 isoform X2"/>
    <property type="match status" value="1"/>
</dbReference>
<dbReference type="Gene3D" id="3.30.40.10">
    <property type="entry name" value="Zinc/RING finger domain, C3HC4 (zinc finger)"/>
    <property type="match status" value="1"/>
</dbReference>
<sequence>MVSSEPLLLPVSLEGEFSTSMKEMIGGCCVCSDERGWAENPLVYCDGHGCNVAVHQACYGIVQVPTGPWFCRKCESQERAARVVGALLYLQPTFFCDYMQFFSVFYLYVINSSCVMSDIFSKRESCLSLLLVCFPAKAKMRMF</sequence>
<accession>A0A803YRD5</accession>
<dbReference type="Proteomes" id="UP000001645">
    <property type="component" value="Chromosome 6"/>
</dbReference>
<name>A0A803YRD5_MELGA</name>
<keyword evidence="2 4" id="KW-0863">Zinc-finger</keyword>
<reference evidence="6 7" key="1">
    <citation type="journal article" date="2010" name="PLoS Biol.">
        <title>Multi-platform next-generation sequencing of the domestic turkey (Meleagris gallopavo): genome assembly and analysis.</title>
        <authorList>
            <person name="Dalloul R.A."/>
            <person name="Long J.A."/>
            <person name="Zimin A.V."/>
            <person name="Aslam L."/>
            <person name="Beal K."/>
            <person name="Blomberg L.A."/>
            <person name="Bouffard P."/>
            <person name="Burt D.W."/>
            <person name="Crasta O."/>
            <person name="Crooijmans R.P."/>
            <person name="Cooper K."/>
            <person name="Coulombe R.A."/>
            <person name="De S."/>
            <person name="Delany M.E."/>
            <person name="Dodgson J.B."/>
            <person name="Dong J.J."/>
            <person name="Evans C."/>
            <person name="Frederickson K.M."/>
            <person name="Flicek P."/>
            <person name="Florea L."/>
            <person name="Folkerts O."/>
            <person name="Groenen M.A."/>
            <person name="Harkins T.T."/>
            <person name="Herrero J."/>
            <person name="Hoffmann S."/>
            <person name="Megens H.J."/>
            <person name="Jiang A."/>
            <person name="de Jong P."/>
            <person name="Kaiser P."/>
            <person name="Kim H."/>
            <person name="Kim K.W."/>
            <person name="Kim S."/>
            <person name="Langenberger D."/>
            <person name="Lee M.K."/>
            <person name="Lee T."/>
            <person name="Mane S."/>
            <person name="Marcais G."/>
            <person name="Marz M."/>
            <person name="McElroy A.P."/>
            <person name="Modise T."/>
            <person name="Nefedov M."/>
            <person name="Notredame C."/>
            <person name="Paton I.R."/>
            <person name="Payne W.S."/>
            <person name="Pertea G."/>
            <person name="Prickett D."/>
            <person name="Puiu D."/>
            <person name="Qioa D."/>
            <person name="Raineri E."/>
            <person name="Ruffier M."/>
            <person name="Salzberg S.L."/>
            <person name="Schatz M.C."/>
            <person name="Scheuring C."/>
            <person name="Schmidt C.J."/>
            <person name="Schroeder S."/>
            <person name="Searle S.M."/>
            <person name="Smith E.J."/>
            <person name="Smith J."/>
            <person name="Sonstegard T.S."/>
            <person name="Stadler P.F."/>
            <person name="Tafer H."/>
            <person name="Tu Z.J."/>
            <person name="Van Tassell C.P."/>
            <person name="Vilella A.J."/>
            <person name="Williams K.P."/>
            <person name="Yorke J.A."/>
            <person name="Zhang L."/>
            <person name="Zhang H.B."/>
            <person name="Zhang X."/>
            <person name="Zhang Y."/>
            <person name="Reed K.M."/>
        </authorList>
    </citation>
    <scope>NUCLEOTIDE SEQUENCE [LARGE SCALE GENOMIC DNA]</scope>
</reference>
<dbReference type="PANTHER" id="PTHR13793:SF93">
    <property type="entry name" value="PROTEIN AF-10"/>
    <property type="match status" value="1"/>
</dbReference>
<dbReference type="AlphaFoldDB" id="A0A803YRD5"/>
<organism evidence="6 7">
    <name type="scientific">Meleagris gallopavo</name>
    <name type="common">Wild turkey</name>
    <dbReference type="NCBI Taxonomy" id="9103"/>
    <lineage>
        <taxon>Eukaryota</taxon>
        <taxon>Metazoa</taxon>
        <taxon>Chordata</taxon>
        <taxon>Craniata</taxon>
        <taxon>Vertebrata</taxon>
        <taxon>Euteleostomi</taxon>
        <taxon>Archelosauria</taxon>
        <taxon>Archosauria</taxon>
        <taxon>Dinosauria</taxon>
        <taxon>Saurischia</taxon>
        <taxon>Theropoda</taxon>
        <taxon>Coelurosauria</taxon>
        <taxon>Aves</taxon>
        <taxon>Neognathae</taxon>
        <taxon>Galloanserae</taxon>
        <taxon>Galliformes</taxon>
        <taxon>Phasianidae</taxon>
        <taxon>Meleagridinae</taxon>
        <taxon>Meleagris</taxon>
    </lineage>
</organism>
<dbReference type="Pfam" id="PF13831">
    <property type="entry name" value="PHD_2"/>
    <property type="match status" value="1"/>
</dbReference>
<evidence type="ECO:0000313" key="6">
    <source>
        <dbReference type="Ensembl" id="ENSMGAP00000034333.1"/>
    </source>
</evidence>
<keyword evidence="7" id="KW-1185">Reference proteome</keyword>
<evidence type="ECO:0000313" key="7">
    <source>
        <dbReference type="Proteomes" id="UP000001645"/>
    </source>
</evidence>
<dbReference type="GO" id="GO:0031491">
    <property type="term" value="F:nucleosome binding"/>
    <property type="evidence" value="ECO:0007669"/>
    <property type="project" value="TreeGrafter"/>
</dbReference>
<dbReference type="InterPro" id="IPR019787">
    <property type="entry name" value="Znf_PHD-finger"/>
</dbReference>
<dbReference type="InterPro" id="IPR019786">
    <property type="entry name" value="Zinc_finger_PHD-type_CS"/>
</dbReference>
<dbReference type="PROSITE" id="PS01359">
    <property type="entry name" value="ZF_PHD_1"/>
    <property type="match status" value="1"/>
</dbReference>
<dbReference type="PROSITE" id="PS50016">
    <property type="entry name" value="ZF_PHD_2"/>
    <property type="match status" value="1"/>
</dbReference>
<keyword evidence="3" id="KW-0862">Zinc</keyword>